<dbReference type="Gene3D" id="1.10.8.10">
    <property type="entry name" value="DNA helicase RuvA subunit, C-terminal domain"/>
    <property type="match status" value="1"/>
</dbReference>
<keyword evidence="10" id="KW-1185">Reference proteome</keyword>
<dbReference type="InterPro" id="IPR050320">
    <property type="entry name" value="N5-glutamine_MTase"/>
</dbReference>
<dbReference type="GO" id="GO:0102559">
    <property type="term" value="F:peptide chain release factor N(5)-glutamine methyltransferase activity"/>
    <property type="evidence" value="ECO:0007669"/>
    <property type="project" value="UniProtKB-EC"/>
</dbReference>
<evidence type="ECO:0000256" key="4">
    <source>
        <dbReference type="ARBA" id="ARBA00048391"/>
    </source>
</evidence>
<dbReference type="InterPro" id="IPR040758">
    <property type="entry name" value="PrmC_N"/>
</dbReference>
<evidence type="ECO:0000259" key="8">
    <source>
        <dbReference type="Pfam" id="PF17827"/>
    </source>
</evidence>
<dbReference type="Proteomes" id="UP000247476">
    <property type="component" value="Unassembled WGS sequence"/>
</dbReference>
<evidence type="ECO:0000256" key="6">
    <source>
        <dbReference type="SAM" id="MobiDB-lite"/>
    </source>
</evidence>
<comment type="function">
    <text evidence="5">Methylates the class 1 translation termination release factors RF1/PrfA and RF2/PrfB on the glutamine residue of the universally conserved GGQ motif.</text>
</comment>
<reference evidence="9 10" key="1">
    <citation type="submission" date="2018-05" db="EMBL/GenBank/DDBJ databases">
        <title>Paenibacillus flagellatus sp. nov., isolated from selenium mineral soil.</title>
        <authorList>
            <person name="Dai X."/>
        </authorList>
    </citation>
    <scope>NUCLEOTIDE SEQUENCE [LARGE SCALE GENOMIC DNA]</scope>
    <source>
        <strain evidence="9 10">DXL2</strain>
    </source>
</reference>
<evidence type="ECO:0000313" key="10">
    <source>
        <dbReference type="Proteomes" id="UP000247476"/>
    </source>
</evidence>
<proteinExistence type="inferred from homology"/>
<dbReference type="HAMAP" id="MF_02126">
    <property type="entry name" value="RF_methyltr_PrmC"/>
    <property type="match status" value="1"/>
</dbReference>
<keyword evidence="3 5" id="KW-0949">S-adenosyl-L-methionine</keyword>
<evidence type="ECO:0000256" key="5">
    <source>
        <dbReference type="HAMAP-Rule" id="MF_02126"/>
    </source>
</evidence>
<dbReference type="OrthoDB" id="9800643at2"/>
<feature type="binding site" evidence="5">
    <location>
        <position position="229"/>
    </location>
    <ligand>
        <name>S-adenosyl-L-methionine</name>
        <dbReference type="ChEBI" id="CHEBI:59789"/>
    </ligand>
</feature>
<feature type="compositionally biased region" description="Basic and acidic residues" evidence="6">
    <location>
        <begin position="1"/>
        <end position="19"/>
    </location>
</feature>
<dbReference type="AlphaFoldDB" id="A0A2V5KKK5"/>
<feature type="domain" description="Release factor glutamine methyltransferase N-terminal" evidence="8">
    <location>
        <begin position="42"/>
        <end position="112"/>
    </location>
</feature>
<name>A0A2V5KKK5_9BACL</name>
<dbReference type="NCBIfam" id="TIGR03534">
    <property type="entry name" value="RF_mod_PrmC"/>
    <property type="match status" value="1"/>
</dbReference>
<dbReference type="InterPro" id="IPR007848">
    <property type="entry name" value="Small_mtfrase_dom"/>
</dbReference>
<feature type="binding site" evidence="5">
    <location>
        <position position="183"/>
    </location>
    <ligand>
        <name>S-adenosyl-L-methionine</name>
        <dbReference type="ChEBI" id="CHEBI:59789"/>
    </ligand>
</feature>
<keyword evidence="2 5" id="KW-0808">Transferase</keyword>
<dbReference type="GO" id="GO:0003676">
    <property type="term" value="F:nucleic acid binding"/>
    <property type="evidence" value="ECO:0007669"/>
    <property type="project" value="InterPro"/>
</dbReference>
<evidence type="ECO:0000313" key="9">
    <source>
        <dbReference type="EMBL" id="PYI51117.1"/>
    </source>
</evidence>
<feature type="domain" description="Methyltransferase small" evidence="7">
    <location>
        <begin position="155"/>
        <end position="236"/>
    </location>
</feature>
<comment type="caution">
    <text evidence="5">Lacks conserved residue(s) required for the propagation of feature annotation.</text>
</comment>
<dbReference type="Gene3D" id="3.40.50.150">
    <property type="entry name" value="Vaccinia Virus protein VP39"/>
    <property type="match status" value="1"/>
</dbReference>
<dbReference type="NCBIfam" id="TIGR00536">
    <property type="entry name" value="hemK_fam"/>
    <property type="match status" value="1"/>
</dbReference>
<dbReference type="InterPro" id="IPR002052">
    <property type="entry name" value="DNA_methylase_N6_adenine_CS"/>
</dbReference>
<accession>A0A2V5KKK5</accession>
<feature type="binding site" evidence="5">
    <location>
        <begin position="229"/>
        <end position="232"/>
    </location>
    <ligand>
        <name>substrate</name>
    </ligand>
</feature>
<dbReference type="RefSeq" id="WP_110842961.1">
    <property type="nucleotide sequence ID" value="NZ_QJVJ01000014.1"/>
</dbReference>
<feature type="compositionally biased region" description="Polar residues" evidence="6">
    <location>
        <begin position="20"/>
        <end position="31"/>
    </location>
</feature>
<dbReference type="Pfam" id="PF17827">
    <property type="entry name" value="PrmC_N"/>
    <property type="match status" value="1"/>
</dbReference>
<protein>
    <recommendedName>
        <fullName evidence="5">Release factor glutamine methyltransferase</fullName>
        <shortName evidence="5">RF MTase</shortName>
        <ecNumber evidence="5">2.1.1.297</ecNumber>
    </recommendedName>
    <alternativeName>
        <fullName evidence="5">N5-glutamine methyltransferase PrmC</fullName>
    </alternativeName>
    <alternativeName>
        <fullName evidence="5">Protein-(glutamine-N5) MTase PrmC</fullName>
    </alternativeName>
    <alternativeName>
        <fullName evidence="5">Protein-glutamine N-methyltransferase PrmC</fullName>
    </alternativeName>
</protein>
<feature type="region of interest" description="Disordered" evidence="6">
    <location>
        <begin position="1"/>
        <end position="35"/>
    </location>
</feature>
<dbReference type="CDD" id="cd02440">
    <property type="entry name" value="AdoMet_MTases"/>
    <property type="match status" value="1"/>
</dbReference>
<evidence type="ECO:0000256" key="2">
    <source>
        <dbReference type="ARBA" id="ARBA00022679"/>
    </source>
</evidence>
<dbReference type="PANTHER" id="PTHR18895:SF74">
    <property type="entry name" value="MTRF1L RELEASE FACTOR GLUTAMINE METHYLTRANSFERASE"/>
    <property type="match status" value="1"/>
</dbReference>
<dbReference type="InterPro" id="IPR019874">
    <property type="entry name" value="RF_methyltr_PrmC"/>
</dbReference>
<gene>
    <name evidence="5 9" type="primary">prmC</name>
    <name evidence="9" type="ORF">DLM86_25845</name>
</gene>
<organism evidence="9 10">
    <name type="scientific">Paenibacillus flagellatus</name>
    <dbReference type="NCBI Taxonomy" id="2211139"/>
    <lineage>
        <taxon>Bacteria</taxon>
        <taxon>Bacillati</taxon>
        <taxon>Bacillota</taxon>
        <taxon>Bacilli</taxon>
        <taxon>Bacillales</taxon>
        <taxon>Paenibacillaceae</taxon>
        <taxon>Paenibacillus</taxon>
    </lineage>
</organism>
<dbReference type="EC" id="2.1.1.297" evidence="5"/>
<sequence>MYEADGKDGRSPDVRDGKRSASTKGAGTGSPQGPADAVTIREACLRASSFLRDCGVDDHASSAEWLLQHALGLDRSDFLMRWGEPFPMERHEAWRRMLERRAQGEPVQYITGEQEFYGLPFRVTPAVLIPRQETELLVEQIVKIGRRMWPNGGPLVADIGCGSGAIPVTIAVQCPGWNVTATDISADAVEVARANAEANGVGDRIRFYTGDLLEAYVRERIRVDILVSNPPYIESADIAGLQREVRLYEPMLALDGGPDGLRFYRRILEQIRELPAPPALIGFELGQGQARAVAELLRIAGHWDDIRIVEDLAGIERHVIGSIKFS</sequence>
<comment type="similarity">
    <text evidence="5">Belongs to the protein N5-glutamine methyltransferase family. PrmC subfamily.</text>
</comment>
<evidence type="ECO:0000256" key="3">
    <source>
        <dbReference type="ARBA" id="ARBA00022691"/>
    </source>
</evidence>
<keyword evidence="1 5" id="KW-0489">Methyltransferase</keyword>
<dbReference type="EMBL" id="QJVJ01000014">
    <property type="protein sequence ID" value="PYI51117.1"/>
    <property type="molecule type" value="Genomic_DNA"/>
</dbReference>
<evidence type="ECO:0000259" key="7">
    <source>
        <dbReference type="Pfam" id="PF05175"/>
    </source>
</evidence>
<dbReference type="InterPro" id="IPR004556">
    <property type="entry name" value="HemK-like"/>
</dbReference>
<dbReference type="GO" id="GO:0032259">
    <property type="term" value="P:methylation"/>
    <property type="evidence" value="ECO:0007669"/>
    <property type="project" value="UniProtKB-KW"/>
</dbReference>
<evidence type="ECO:0000256" key="1">
    <source>
        <dbReference type="ARBA" id="ARBA00022603"/>
    </source>
</evidence>
<dbReference type="SUPFAM" id="SSF53335">
    <property type="entry name" value="S-adenosyl-L-methionine-dependent methyltransferases"/>
    <property type="match status" value="1"/>
</dbReference>
<comment type="caution">
    <text evidence="9">The sequence shown here is derived from an EMBL/GenBank/DDBJ whole genome shotgun (WGS) entry which is preliminary data.</text>
</comment>
<dbReference type="PROSITE" id="PS00092">
    <property type="entry name" value="N6_MTASE"/>
    <property type="match status" value="1"/>
</dbReference>
<dbReference type="PANTHER" id="PTHR18895">
    <property type="entry name" value="HEMK METHYLTRANSFERASE"/>
    <property type="match status" value="1"/>
</dbReference>
<dbReference type="InterPro" id="IPR029063">
    <property type="entry name" value="SAM-dependent_MTases_sf"/>
</dbReference>
<feature type="binding site" evidence="5">
    <location>
        <begin position="160"/>
        <end position="164"/>
    </location>
    <ligand>
        <name>S-adenosyl-L-methionine</name>
        <dbReference type="ChEBI" id="CHEBI:59789"/>
    </ligand>
</feature>
<dbReference type="Pfam" id="PF05175">
    <property type="entry name" value="MTS"/>
    <property type="match status" value="1"/>
</dbReference>
<comment type="catalytic activity">
    <reaction evidence="4 5">
        <text>L-glutaminyl-[peptide chain release factor] + S-adenosyl-L-methionine = N(5)-methyl-L-glutaminyl-[peptide chain release factor] + S-adenosyl-L-homocysteine + H(+)</text>
        <dbReference type="Rhea" id="RHEA:42896"/>
        <dbReference type="Rhea" id="RHEA-COMP:10271"/>
        <dbReference type="Rhea" id="RHEA-COMP:10272"/>
        <dbReference type="ChEBI" id="CHEBI:15378"/>
        <dbReference type="ChEBI" id="CHEBI:30011"/>
        <dbReference type="ChEBI" id="CHEBI:57856"/>
        <dbReference type="ChEBI" id="CHEBI:59789"/>
        <dbReference type="ChEBI" id="CHEBI:61891"/>
        <dbReference type="EC" id="2.1.1.297"/>
    </reaction>
</comment>